<feature type="region of interest" description="Disordered" evidence="1">
    <location>
        <begin position="1"/>
        <end position="24"/>
    </location>
</feature>
<keyword evidence="2" id="KW-0812">Transmembrane</keyword>
<feature type="transmembrane region" description="Helical" evidence="2">
    <location>
        <begin position="337"/>
        <end position="358"/>
    </location>
</feature>
<keyword evidence="2" id="KW-1133">Transmembrane helix</keyword>
<feature type="transmembrane region" description="Helical" evidence="2">
    <location>
        <begin position="399"/>
        <end position="422"/>
    </location>
</feature>
<protein>
    <submittedName>
        <fullName evidence="3">Uncharacterized protein</fullName>
    </submittedName>
</protein>
<feature type="compositionally biased region" description="Low complexity" evidence="1">
    <location>
        <begin position="11"/>
        <end position="23"/>
    </location>
</feature>
<keyword evidence="2" id="KW-0472">Membrane</keyword>
<organism evidence="3">
    <name type="scientific">Leptocylindrus danicus</name>
    <dbReference type="NCBI Taxonomy" id="163516"/>
    <lineage>
        <taxon>Eukaryota</taxon>
        <taxon>Sar</taxon>
        <taxon>Stramenopiles</taxon>
        <taxon>Ochrophyta</taxon>
        <taxon>Bacillariophyta</taxon>
        <taxon>Coscinodiscophyceae</taxon>
        <taxon>Chaetocerotophycidae</taxon>
        <taxon>Leptocylindrales</taxon>
        <taxon>Leptocylindraceae</taxon>
        <taxon>Leptocylindrus</taxon>
    </lineage>
</organism>
<accession>A0A7S2K8A2</accession>
<sequence length="566" mass="63229">MDKPLLEESGSRSSDVASSATTSPLVEVGQQHLTTSSASDDQKTGIGVQTNELIKGSVSILPEVNGDFARRMWNGVCWLLIIAQSITLALAHNTAWSNTYLFFDEDINATVSTLDMSDAIKIFRDSDEFCLIKIPVVGMTKFYPIIKICLCAIVLPVMAVGPEKLRRDRNSVAIIRPSSLREYMSASVNETGFRTRLYNVAAGWSAINTGNVAKNTNLIVFMLMFLILAFTNEFKFTDSSNHSIKLESEIKIGVFWFWVTTLLSCFVSMIFRLQLNRWMRREKAMDLFAAARVGIDSDDATQMTDLTITSERSSRRSSGIVDEPSSSSGAQRKATKFAAVAILSYICLFFLPVIRLNFSGRLSANLQSGSSKEYTIFGIVHALAHDLREESGGQLMATVLYVEVALVPMLVLMLCTALKCILHYYPRSMKISTLYEVMMYVQPLGNVEAFTTATFLTVWSIEYVSRHLSDVIGLCSDLPLSEEKCFTVKGEFAAGSWFLLFFTFSLTKCVSMTQQDLMTKVQDLQAMRYYGISLRSYDVIDTVEQVEEAVQRECVNDDDDTSYISL</sequence>
<evidence type="ECO:0000256" key="1">
    <source>
        <dbReference type="SAM" id="MobiDB-lite"/>
    </source>
</evidence>
<dbReference type="EMBL" id="HBGY01010791">
    <property type="protein sequence ID" value="CAD9569302.1"/>
    <property type="molecule type" value="Transcribed_RNA"/>
</dbReference>
<gene>
    <name evidence="3" type="ORF">LDAN0321_LOCUS6817</name>
</gene>
<evidence type="ECO:0000256" key="2">
    <source>
        <dbReference type="SAM" id="Phobius"/>
    </source>
</evidence>
<evidence type="ECO:0000313" key="3">
    <source>
        <dbReference type="EMBL" id="CAD9569302.1"/>
    </source>
</evidence>
<name>A0A7S2K8A2_9STRA</name>
<feature type="transmembrane region" description="Helical" evidence="2">
    <location>
        <begin position="254"/>
        <end position="275"/>
    </location>
</feature>
<feature type="compositionally biased region" description="Basic and acidic residues" evidence="1">
    <location>
        <begin position="1"/>
        <end position="10"/>
    </location>
</feature>
<proteinExistence type="predicted"/>
<feature type="transmembrane region" description="Helical" evidence="2">
    <location>
        <begin position="76"/>
        <end position="96"/>
    </location>
</feature>
<reference evidence="3" key="1">
    <citation type="submission" date="2021-01" db="EMBL/GenBank/DDBJ databases">
        <authorList>
            <person name="Corre E."/>
            <person name="Pelletier E."/>
            <person name="Niang G."/>
            <person name="Scheremetjew M."/>
            <person name="Finn R."/>
            <person name="Kale V."/>
            <person name="Holt S."/>
            <person name="Cochrane G."/>
            <person name="Meng A."/>
            <person name="Brown T."/>
            <person name="Cohen L."/>
        </authorList>
    </citation>
    <scope>NUCLEOTIDE SEQUENCE</scope>
    <source>
        <strain evidence="3">B650</strain>
    </source>
</reference>
<dbReference type="AlphaFoldDB" id="A0A7S2K8A2"/>
<feature type="transmembrane region" description="Helical" evidence="2">
    <location>
        <begin position="142"/>
        <end position="161"/>
    </location>
</feature>
<feature type="transmembrane region" description="Helical" evidence="2">
    <location>
        <begin position="216"/>
        <end position="234"/>
    </location>
</feature>